<protein>
    <submittedName>
        <fullName evidence="2">Uncharacterized protein</fullName>
    </submittedName>
</protein>
<dbReference type="EMBL" id="BJUS01000034">
    <property type="protein sequence ID" value="GEK74036.1"/>
    <property type="molecule type" value="Genomic_DNA"/>
</dbReference>
<evidence type="ECO:0000256" key="1">
    <source>
        <dbReference type="SAM" id="Phobius"/>
    </source>
</evidence>
<keyword evidence="1" id="KW-1133">Transmembrane helix</keyword>
<accession>A0ABQ0U6H5</accession>
<dbReference type="RefSeq" id="WP_146909674.1">
    <property type="nucleotide sequence ID" value="NZ_BJUS01000034.1"/>
</dbReference>
<keyword evidence="3" id="KW-1185">Reference proteome</keyword>
<sequence>MKDSGIKVATYVCPACKERVGLRHRHALRLLRNETAECPKCRADDLVAGESRETLSSHLRQMEEAAKQYSRIVLVTVPIILATLALHFFGKIPTPVFAGIFIVAMGVQILGKPRKAVRSPVEIALERSS</sequence>
<proteinExistence type="predicted"/>
<dbReference type="Proteomes" id="UP000321121">
    <property type="component" value="Unassembled WGS sequence"/>
</dbReference>
<organism evidence="2 3">
    <name type="scientific">Halomonas halophila</name>
    <dbReference type="NCBI Taxonomy" id="29573"/>
    <lineage>
        <taxon>Bacteria</taxon>
        <taxon>Pseudomonadati</taxon>
        <taxon>Pseudomonadota</taxon>
        <taxon>Gammaproteobacteria</taxon>
        <taxon>Oceanospirillales</taxon>
        <taxon>Halomonadaceae</taxon>
        <taxon>Halomonas</taxon>
    </lineage>
</organism>
<keyword evidence="1" id="KW-0472">Membrane</keyword>
<name>A0ABQ0U6H5_9GAMM</name>
<evidence type="ECO:0000313" key="3">
    <source>
        <dbReference type="Proteomes" id="UP000321121"/>
    </source>
</evidence>
<reference evidence="2 3" key="1">
    <citation type="submission" date="2019-07" db="EMBL/GenBank/DDBJ databases">
        <title>Whole genome shotgun sequence of Halomonas halophila NBRC 102604.</title>
        <authorList>
            <person name="Hosoyama A."/>
            <person name="Uohara A."/>
            <person name="Ohji S."/>
            <person name="Ichikawa N."/>
        </authorList>
    </citation>
    <scope>NUCLEOTIDE SEQUENCE [LARGE SCALE GENOMIC DNA]</scope>
    <source>
        <strain evidence="2 3">NBRC 102604</strain>
    </source>
</reference>
<comment type="caution">
    <text evidence="2">The sequence shown here is derived from an EMBL/GenBank/DDBJ whole genome shotgun (WGS) entry which is preliminary data.</text>
</comment>
<feature type="transmembrane region" description="Helical" evidence="1">
    <location>
        <begin position="95"/>
        <end position="111"/>
    </location>
</feature>
<feature type="transmembrane region" description="Helical" evidence="1">
    <location>
        <begin position="69"/>
        <end position="89"/>
    </location>
</feature>
<keyword evidence="1" id="KW-0812">Transmembrane</keyword>
<evidence type="ECO:0000313" key="2">
    <source>
        <dbReference type="EMBL" id="GEK74036.1"/>
    </source>
</evidence>
<gene>
    <name evidence="2" type="ORF">HHA04nite_25800</name>
</gene>